<dbReference type="InterPro" id="IPR010502">
    <property type="entry name" value="Carb-bd_dom_fam9"/>
</dbReference>
<dbReference type="SUPFAM" id="SSF49344">
    <property type="entry name" value="CBD9-like"/>
    <property type="match status" value="1"/>
</dbReference>
<evidence type="ECO:0000259" key="3">
    <source>
        <dbReference type="Pfam" id="PF19313"/>
    </source>
</evidence>
<dbReference type="Proteomes" id="UP001242010">
    <property type="component" value="Chromosome"/>
</dbReference>
<evidence type="ECO:0000256" key="1">
    <source>
        <dbReference type="SAM" id="SignalP"/>
    </source>
</evidence>
<proteinExistence type="predicted"/>
<accession>A0ABN6UT79</accession>
<organism evidence="4 5">
    <name type="scientific">Geothrix oryzae</name>
    <dbReference type="NCBI Taxonomy" id="2927975"/>
    <lineage>
        <taxon>Bacteria</taxon>
        <taxon>Pseudomonadati</taxon>
        <taxon>Acidobacteriota</taxon>
        <taxon>Holophagae</taxon>
        <taxon>Holophagales</taxon>
        <taxon>Holophagaceae</taxon>
        <taxon>Geothrix</taxon>
    </lineage>
</organism>
<protein>
    <recommendedName>
        <fullName evidence="6">Carbohydrate family 9 binding domain-like</fullName>
    </recommendedName>
</protein>
<dbReference type="RefSeq" id="WP_286354576.1">
    <property type="nucleotide sequence ID" value="NZ_AP027079.1"/>
</dbReference>
<dbReference type="EMBL" id="AP027079">
    <property type="protein sequence ID" value="BDU67950.1"/>
    <property type="molecule type" value="Genomic_DNA"/>
</dbReference>
<dbReference type="CDD" id="cd09618">
    <property type="entry name" value="CBM9_like_2"/>
    <property type="match status" value="1"/>
</dbReference>
<keyword evidence="5" id="KW-1185">Reference proteome</keyword>
<feature type="domain" description="Carbohydrate-binding" evidence="2">
    <location>
        <begin position="38"/>
        <end position="200"/>
    </location>
</feature>
<dbReference type="Pfam" id="PF06452">
    <property type="entry name" value="CBM9_1"/>
    <property type="match status" value="1"/>
</dbReference>
<evidence type="ECO:0000259" key="2">
    <source>
        <dbReference type="Pfam" id="PF06452"/>
    </source>
</evidence>
<reference evidence="5" key="1">
    <citation type="journal article" date="2023" name="Int. J. Syst. Evol. Microbiol.">
        <title>Mesoterricola silvestris gen. nov., sp. nov., Mesoterricola sediminis sp. nov., Geothrix oryzae sp. nov., Geothrix edaphica sp. nov., Geothrix rubra sp. nov., and Geothrix limicola sp. nov., six novel members of Acidobacteriota isolated from soils.</title>
        <authorList>
            <person name="Itoh H."/>
            <person name="Sugisawa Y."/>
            <person name="Mise K."/>
            <person name="Xu Z."/>
            <person name="Kuniyasu M."/>
            <person name="Ushijima N."/>
            <person name="Kawano K."/>
            <person name="Kobayashi E."/>
            <person name="Shiratori Y."/>
            <person name="Masuda Y."/>
            <person name="Senoo K."/>
        </authorList>
    </citation>
    <scope>NUCLEOTIDE SEQUENCE [LARGE SCALE GENOMIC DNA]</scope>
    <source>
        <strain evidence="5">Red222</strain>
    </source>
</reference>
<evidence type="ECO:0000313" key="5">
    <source>
        <dbReference type="Proteomes" id="UP001242010"/>
    </source>
</evidence>
<evidence type="ECO:0008006" key="6">
    <source>
        <dbReference type="Google" id="ProtNLM"/>
    </source>
</evidence>
<feature type="domain" description="DUF5916" evidence="3">
    <location>
        <begin position="240"/>
        <end position="774"/>
    </location>
</feature>
<name>A0ABN6UT79_9BACT</name>
<keyword evidence="1" id="KW-0732">Signal</keyword>
<feature type="chain" id="PRO_5045791317" description="Carbohydrate family 9 binding domain-like" evidence="1">
    <location>
        <begin position="19"/>
        <end position="812"/>
    </location>
</feature>
<dbReference type="InterPro" id="IPR045670">
    <property type="entry name" value="DUF5916"/>
</dbReference>
<feature type="signal peptide" evidence="1">
    <location>
        <begin position="1"/>
        <end position="18"/>
    </location>
</feature>
<gene>
    <name evidence="4" type="ORF">GETHOR_00510</name>
</gene>
<evidence type="ECO:0000313" key="4">
    <source>
        <dbReference type="EMBL" id="BDU67950.1"/>
    </source>
</evidence>
<sequence>MRSPAPLVLPLLGGLALASPGPATGLQALRTTEAIHLDGRLDEPVWRRVPAASGFTQEWPLRGQPARQRTEVRVLYDDHYLYVGARMFHDHALEGGSARVVRRLHRRDQDSQGDWFGVALDSNHDRRTALVFEVNAAGVQKDQVIYNDSSFDPSWDGVWESAVTVDAKGWTAELKIPLSLLRFKGDGGPQTWGVNFSRVDQGIVRESSRWQVVPRGENGFVSRFPELTGLEGLNPQPRREYMPYLGLSRKFETSRSFDDRRGEARVGVDARWGLNSHAQVDLSVRPDFGQVEVDQTVLNLSTVETFFPEKRPFFLEGMDIFRVAGPDLFYSRRIGHGLSDPDLNPGESLQDRPNATDITAAAKYTAKYASGTNVGLLGASVEPARATIQDAGGGRFRREISPLTNFGVMRVQQLMDARGSYLGGFVSEMRQAGPEGRLAQVQALDGVYTTEDRGGLLEATLVRSQAGPKEAQEQGWRGRLRAHQEWRSGWSMELQAINAGRTYNPNDIGYLNRSDEQKMYAEVARRWDQTFGVLRSREWGLGYTAARDQAGHAFLRSLNTWARTDFTNFVSLWGGGGVDLAAEDDRELRTYADPRKKYLERPSLPWANLGIDTPGNRPWYLRLTTSRSWQEGGPSTDATLFQILKPASSVEVQISTSVTRDEGELKWLETPAATPIVGLRRLSQLNQTLRVAYAFTPNLTVQVFSQWLTANWNHRDLKHYADDQTLAPGLPDDQPAGTTPQTAFSYRTWNLNLITRWEFRPGSAFFLVYTHGASTDALINDRATLSPRPDLAILRHLPSDDVVQAKVSWLFR</sequence>
<dbReference type="Gene3D" id="2.60.40.1190">
    <property type="match status" value="1"/>
</dbReference>
<dbReference type="Pfam" id="PF19313">
    <property type="entry name" value="DUF5916"/>
    <property type="match status" value="1"/>
</dbReference>